<dbReference type="GO" id="GO:0000407">
    <property type="term" value="C:phagophore assembly site"/>
    <property type="evidence" value="ECO:0007669"/>
    <property type="project" value="EnsemblFungi"/>
</dbReference>
<dbReference type="GO" id="GO:0005198">
    <property type="term" value="F:structural molecule activity"/>
    <property type="evidence" value="ECO:0007669"/>
    <property type="project" value="EnsemblFungi"/>
</dbReference>
<dbReference type="FunCoup" id="G8ZRG8">
    <property type="interactions" value="55"/>
</dbReference>
<dbReference type="InterPro" id="IPR036181">
    <property type="entry name" value="MIT_dom_sf"/>
</dbReference>
<accession>G8ZRG8</accession>
<dbReference type="KEGG" id="tdl:TDEL_0C02210"/>
<gene>
    <name evidence="2" type="primary">TDEL0C02210</name>
    <name evidence="2" type="ORF">TDEL_0C02210</name>
</gene>
<organism evidence="2 3">
    <name type="scientific">Torulaspora delbrueckii</name>
    <name type="common">Yeast</name>
    <name type="synonym">Candida colliculosa</name>
    <dbReference type="NCBI Taxonomy" id="4950"/>
    <lineage>
        <taxon>Eukaryota</taxon>
        <taxon>Fungi</taxon>
        <taxon>Dikarya</taxon>
        <taxon>Ascomycota</taxon>
        <taxon>Saccharomycotina</taxon>
        <taxon>Saccharomycetes</taxon>
        <taxon>Saccharomycetales</taxon>
        <taxon>Saccharomycetaceae</taxon>
        <taxon>Torulaspora</taxon>
    </lineage>
</organism>
<name>G8ZRG8_TORDE</name>
<evidence type="ECO:0000256" key="1">
    <source>
        <dbReference type="SAM" id="Coils"/>
    </source>
</evidence>
<dbReference type="GeneID" id="11500445"/>
<dbReference type="OrthoDB" id="4034212at2759"/>
<dbReference type="EMBL" id="HE616744">
    <property type="protein sequence ID" value="CCE91110.1"/>
    <property type="molecule type" value="Genomic_DNA"/>
</dbReference>
<dbReference type="RefSeq" id="XP_003680321.1">
    <property type="nucleotide sequence ID" value="XM_003680273.1"/>
</dbReference>
<dbReference type="STRING" id="1076872.G8ZRG8"/>
<keyword evidence="1" id="KW-0175">Coiled coil</keyword>
<feature type="coiled-coil region" evidence="1">
    <location>
        <begin position="190"/>
        <end position="217"/>
    </location>
</feature>
<dbReference type="GO" id="GO:0005774">
    <property type="term" value="C:vacuolar membrane"/>
    <property type="evidence" value="ECO:0007669"/>
    <property type="project" value="EnsemblFungi"/>
</dbReference>
<dbReference type="AlphaFoldDB" id="G8ZRG8"/>
<dbReference type="InParanoid" id="G8ZRG8"/>
<dbReference type="GO" id="GO:0016236">
    <property type="term" value="P:macroautophagy"/>
    <property type="evidence" value="ECO:0007669"/>
    <property type="project" value="EnsemblFungi"/>
</dbReference>
<evidence type="ECO:0000313" key="3">
    <source>
        <dbReference type="Proteomes" id="UP000005627"/>
    </source>
</evidence>
<dbReference type="Proteomes" id="UP000005627">
    <property type="component" value="Chromosome 3"/>
</dbReference>
<dbReference type="GO" id="GO:0034271">
    <property type="term" value="C:phosphatidylinositol 3-kinase complex, class III, type I"/>
    <property type="evidence" value="ECO:0007669"/>
    <property type="project" value="EnsemblFungi"/>
</dbReference>
<evidence type="ECO:0000313" key="2">
    <source>
        <dbReference type="EMBL" id="CCE91110.1"/>
    </source>
</evidence>
<protein>
    <recommendedName>
        <fullName evidence="4">MIT domain-containing protein</fullName>
    </recommendedName>
</protein>
<dbReference type="SUPFAM" id="SSF116846">
    <property type="entry name" value="MIT domain"/>
    <property type="match status" value="1"/>
</dbReference>
<dbReference type="HOGENOM" id="CLU_107237_0_0_1"/>
<dbReference type="eggNOG" id="ENOG502S4WG">
    <property type="taxonomic scope" value="Eukaryota"/>
</dbReference>
<keyword evidence="3" id="KW-1185">Reference proteome</keyword>
<dbReference type="GO" id="GO:0042802">
    <property type="term" value="F:identical protein binding"/>
    <property type="evidence" value="ECO:0007669"/>
    <property type="project" value="EnsemblFungi"/>
</dbReference>
<proteinExistence type="predicted"/>
<reference evidence="2 3" key="1">
    <citation type="journal article" date="2011" name="Proc. Natl. Acad. Sci. U.S.A.">
        <title>Evolutionary erosion of yeast sex chromosomes by mating-type switching accidents.</title>
        <authorList>
            <person name="Gordon J.L."/>
            <person name="Armisen D."/>
            <person name="Proux-Wera E."/>
            <person name="Oheigeartaigh S.S."/>
            <person name="Byrne K.P."/>
            <person name="Wolfe K.H."/>
        </authorList>
    </citation>
    <scope>NUCLEOTIDE SEQUENCE [LARGE SCALE GENOMIC DNA]</scope>
    <source>
        <strain evidence="3">ATCC 10662 / CBS 1146 / NBRC 0425 / NCYC 2629 / NRRL Y-866</strain>
    </source>
</reference>
<evidence type="ECO:0008006" key="4">
    <source>
        <dbReference type="Google" id="ProtNLM"/>
    </source>
</evidence>
<sequence>MSYAVLLPRNMTSLGEAYKYIDGAEQESRNGNLSEALEKYRHALDNLIVKEEGAEEVRLGPEVVEAIKLLRQDINDRVRDIEALVELQRPTTARSTSLSGTILTNLNSSSQNVASVRPWDVVRGGNPAAGMQVDPLLLKILNKLQNEIIAKLEEKIVEKDYHKGQSIESIVNQSLMQFGKDLAIYEQKNYKEFNARLEKANNENKKLSNQIVKLRERWDSLVESAKQRRTRQQDNLNGNNSG</sequence>